<dbReference type="Gramene" id="AET5Gv20166000.6">
    <property type="protein sequence ID" value="AET5Gv20166000.6"/>
    <property type="gene ID" value="AET5Gv20166000"/>
</dbReference>
<reference evidence="4" key="2">
    <citation type="journal article" date="2017" name="Nat. Plants">
        <title>The Aegilops tauschii genome reveals multiple impacts of transposons.</title>
        <authorList>
            <person name="Zhao G."/>
            <person name="Zou C."/>
            <person name="Li K."/>
            <person name="Wang K."/>
            <person name="Li T."/>
            <person name="Gao L."/>
            <person name="Zhang X."/>
            <person name="Wang H."/>
            <person name="Yang Z."/>
            <person name="Liu X."/>
            <person name="Jiang W."/>
            <person name="Mao L."/>
            <person name="Kong X."/>
            <person name="Jiao Y."/>
            <person name="Jia J."/>
        </authorList>
    </citation>
    <scope>NUCLEOTIDE SEQUENCE [LARGE SCALE GENOMIC DNA]</scope>
    <source>
        <strain evidence="4">cv. AL8/78</strain>
    </source>
</reference>
<evidence type="ECO:0000313" key="4">
    <source>
        <dbReference type="Proteomes" id="UP000015105"/>
    </source>
</evidence>
<dbReference type="Proteomes" id="UP000015105">
    <property type="component" value="Chromosome 5D"/>
</dbReference>
<name>A0A453JR97_AEGTS</name>
<dbReference type="AlphaFoldDB" id="A0A453JR97"/>
<keyword evidence="4" id="KW-1185">Reference proteome</keyword>
<sequence>GSGGKDDRAARTDMAMASAATLVAAQCVEAAESMGAEREHLAAAVGSAVNARTPGDIVTITAAAATALRGAATLRARVQKEAWNVAAVIPVEKGSMGMGGHGHGHKHGATQRQLQQQQPHHKVQEMGSSNSSSFSDDLPAVDQDENNFLGICCQDLLARGIELLKRTRKGTAFPRPSNDRSIPATDAVLNLH</sequence>
<dbReference type="PANTHER" id="PTHR31351:SF18">
    <property type="entry name" value="VAN3-BINDING PROTEIN"/>
    <property type="match status" value="1"/>
</dbReference>
<dbReference type="Pfam" id="PF05703">
    <property type="entry name" value="Auxin_canalis"/>
    <property type="match status" value="1"/>
</dbReference>
<dbReference type="EnsemblPlants" id="AET5Gv20166000.5">
    <property type="protein sequence ID" value="AET5Gv20166000.5"/>
    <property type="gene ID" value="AET5Gv20166000"/>
</dbReference>
<reference evidence="3" key="4">
    <citation type="submission" date="2019-03" db="UniProtKB">
        <authorList>
            <consortium name="EnsemblPlants"/>
        </authorList>
    </citation>
    <scope>IDENTIFICATION</scope>
</reference>
<dbReference type="InterPro" id="IPR008546">
    <property type="entry name" value="VAN3-bd-like_auxin_canal"/>
</dbReference>
<dbReference type="GO" id="GO:0009734">
    <property type="term" value="P:auxin-activated signaling pathway"/>
    <property type="evidence" value="ECO:0007669"/>
    <property type="project" value="TreeGrafter"/>
</dbReference>
<dbReference type="GO" id="GO:0010087">
    <property type="term" value="P:phloem or xylem histogenesis"/>
    <property type="evidence" value="ECO:0007669"/>
    <property type="project" value="TreeGrafter"/>
</dbReference>
<accession>A0A453JR97</accession>
<evidence type="ECO:0000313" key="3">
    <source>
        <dbReference type="EnsemblPlants" id="AET5Gv20166000.5"/>
    </source>
</evidence>
<reference evidence="3" key="5">
    <citation type="journal article" date="2021" name="G3 (Bethesda)">
        <title>Aegilops tauschii genome assembly Aet v5.0 features greater sequence contiguity and improved annotation.</title>
        <authorList>
            <person name="Wang L."/>
            <person name="Zhu T."/>
            <person name="Rodriguez J.C."/>
            <person name="Deal K.R."/>
            <person name="Dubcovsky J."/>
            <person name="McGuire P.E."/>
            <person name="Lux T."/>
            <person name="Spannagl M."/>
            <person name="Mayer K.F.X."/>
            <person name="Baldrich P."/>
            <person name="Meyers B.C."/>
            <person name="Huo N."/>
            <person name="Gu Y.Q."/>
            <person name="Zhou H."/>
            <person name="Devos K.M."/>
            <person name="Bennetzen J.L."/>
            <person name="Unver T."/>
            <person name="Budak H."/>
            <person name="Gulick P.J."/>
            <person name="Galiba G."/>
            <person name="Kalapos B."/>
            <person name="Nelson D.R."/>
            <person name="Li P."/>
            <person name="You F.M."/>
            <person name="Luo M.C."/>
            <person name="Dvorak J."/>
        </authorList>
    </citation>
    <scope>NUCLEOTIDE SEQUENCE [LARGE SCALE GENOMIC DNA]</scope>
    <source>
        <strain evidence="3">cv. AL8/78</strain>
    </source>
</reference>
<evidence type="ECO:0000259" key="2">
    <source>
        <dbReference type="Pfam" id="PF05703"/>
    </source>
</evidence>
<proteinExistence type="predicted"/>
<feature type="region of interest" description="Disordered" evidence="1">
    <location>
        <begin position="99"/>
        <end position="139"/>
    </location>
</feature>
<feature type="domain" description="VAN3-binding protein-like auxin canalisation" evidence="2">
    <location>
        <begin position="4"/>
        <end position="94"/>
    </location>
</feature>
<dbReference type="PANTHER" id="PTHR31351">
    <property type="entry name" value="EXPRESSED PROTEIN"/>
    <property type="match status" value="1"/>
</dbReference>
<dbReference type="InterPro" id="IPR040269">
    <property type="entry name" value="VAB"/>
</dbReference>
<protein>
    <recommendedName>
        <fullName evidence="2">VAN3-binding protein-like auxin canalisation domain-containing protein</fullName>
    </recommendedName>
</protein>
<dbReference type="EnsemblPlants" id="AET5Gv20166000.6">
    <property type="protein sequence ID" value="AET5Gv20166000.6"/>
    <property type="gene ID" value="AET5Gv20166000"/>
</dbReference>
<evidence type="ECO:0000256" key="1">
    <source>
        <dbReference type="SAM" id="MobiDB-lite"/>
    </source>
</evidence>
<reference evidence="3" key="3">
    <citation type="journal article" date="2017" name="Nature">
        <title>Genome sequence of the progenitor of the wheat D genome Aegilops tauschii.</title>
        <authorList>
            <person name="Luo M.C."/>
            <person name="Gu Y.Q."/>
            <person name="Puiu D."/>
            <person name="Wang H."/>
            <person name="Twardziok S.O."/>
            <person name="Deal K.R."/>
            <person name="Huo N."/>
            <person name="Zhu T."/>
            <person name="Wang L."/>
            <person name="Wang Y."/>
            <person name="McGuire P.E."/>
            <person name="Liu S."/>
            <person name="Long H."/>
            <person name="Ramasamy R.K."/>
            <person name="Rodriguez J.C."/>
            <person name="Van S.L."/>
            <person name="Yuan L."/>
            <person name="Wang Z."/>
            <person name="Xia Z."/>
            <person name="Xiao L."/>
            <person name="Anderson O.D."/>
            <person name="Ouyang S."/>
            <person name="Liang Y."/>
            <person name="Zimin A.V."/>
            <person name="Pertea G."/>
            <person name="Qi P."/>
            <person name="Bennetzen J.L."/>
            <person name="Dai X."/>
            <person name="Dawson M.W."/>
            <person name="Muller H.G."/>
            <person name="Kugler K."/>
            <person name="Rivarola-Duarte L."/>
            <person name="Spannagl M."/>
            <person name="Mayer K.F.X."/>
            <person name="Lu F.H."/>
            <person name="Bevan M.W."/>
            <person name="Leroy P."/>
            <person name="Li P."/>
            <person name="You F.M."/>
            <person name="Sun Q."/>
            <person name="Liu Z."/>
            <person name="Lyons E."/>
            <person name="Wicker T."/>
            <person name="Salzberg S.L."/>
            <person name="Devos K.M."/>
            <person name="Dvorak J."/>
        </authorList>
    </citation>
    <scope>NUCLEOTIDE SEQUENCE [LARGE SCALE GENOMIC DNA]</scope>
    <source>
        <strain evidence="3">cv. AL8/78</strain>
    </source>
</reference>
<organism evidence="3 4">
    <name type="scientific">Aegilops tauschii subsp. strangulata</name>
    <name type="common">Goatgrass</name>
    <dbReference type="NCBI Taxonomy" id="200361"/>
    <lineage>
        <taxon>Eukaryota</taxon>
        <taxon>Viridiplantae</taxon>
        <taxon>Streptophyta</taxon>
        <taxon>Embryophyta</taxon>
        <taxon>Tracheophyta</taxon>
        <taxon>Spermatophyta</taxon>
        <taxon>Magnoliopsida</taxon>
        <taxon>Liliopsida</taxon>
        <taxon>Poales</taxon>
        <taxon>Poaceae</taxon>
        <taxon>BOP clade</taxon>
        <taxon>Pooideae</taxon>
        <taxon>Triticodae</taxon>
        <taxon>Triticeae</taxon>
        <taxon>Triticinae</taxon>
        <taxon>Aegilops</taxon>
    </lineage>
</organism>
<reference evidence="4" key="1">
    <citation type="journal article" date="2014" name="Science">
        <title>Ancient hybridizations among the ancestral genomes of bread wheat.</title>
        <authorList>
            <consortium name="International Wheat Genome Sequencing Consortium,"/>
            <person name="Marcussen T."/>
            <person name="Sandve S.R."/>
            <person name="Heier L."/>
            <person name="Spannagl M."/>
            <person name="Pfeifer M."/>
            <person name="Jakobsen K.S."/>
            <person name="Wulff B.B."/>
            <person name="Steuernagel B."/>
            <person name="Mayer K.F."/>
            <person name="Olsen O.A."/>
        </authorList>
    </citation>
    <scope>NUCLEOTIDE SEQUENCE [LARGE SCALE GENOMIC DNA]</scope>
    <source>
        <strain evidence="4">cv. AL8/78</strain>
    </source>
</reference>
<dbReference type="Gramene" id="AET5Gv20166000.5">
    <property type="protein sequence ID" value="AET5Gv20166000.5"/>
    <property type="gene ID" value="AET5Gv20166000"/>
</dbReference>
<dbReference type="GO" id="GO:0010305">
    <property type="term" value="P:leaf vascular tissue pattern formation"/>
    <property type="evidence" value="ECO:0007669"/>
    <property type="project" value="TreeGrafter"/>
</dbReference>
<feature type="region of interest" description="Disordered" evidence="1">
    <location>
        <begin position="171"/>
        <end position="192"/>
    </location>
</feature>